<evidence type="ECO:0000313" key="1">
    <source>
        <dbReference type="EMBL" id="QHT12213.1"/>
    </source>
</evidence>
<protein>
    <submittedName>
        <fullName evidence="1">Uncharacterized protein</fullName>
    </submittedName>
</protein>
<sequence>MTSIPVRYRTNTPAFYMPLSSLEGLILAYNPTTGAVPFTTATWASSGITQVNNSYYSSVRAAGAGILRDIGKQVVSAGRVFRKVQLVVRTAGASPSTTASTFGVAGTNTGATANQDYLTGYIELGFDGLGPATPVAQYGTL</sequence>
<organism evidence="1">
    <name type="scientific">viral metagenome</name>
    <dbReference type="NCBI Taxonomy" id="1070528"/>
    <lineage>
        <taxon>unclassified sequences</taxon>
        <taxon>metagenomes</taxon>
        <taxon>organismal metagenomes</taxon>
    </lineage>
</organism>
<accession>A0A6C0D6W5</accession>
<reference evidence="1" key="1">
    <citation type="journal article" date="2020" name="Nature">
        <title>Giant virus diversity and host interactions through global metagenomics.</title>
        <authorList>
            <person name="Schulz F."/>
            <person name="Roux S."/>
            <person name="Paez-Espino D."/>
            <person name="Jungbluth S."/>
            <person name="Walsh D.A."/>
            <person name="Denef V.J."/>
            <person name="McMahon K.D."/>
            <person name="Konstantinidis K.T."/>
            <person name="Eloe-Fadrosh E.A."/>
            <person name="Kyrpides N.C."/>
            <person name="Woyke T."/>
        </authorList>
    </citation>
    <scope>NUCLEOTIDE SEQUENCE</scope>
    <source>
        <strain evidence="1">GVMAG-M-3300023174-129</strain>
    </source>
</reference>
<name>A0A6C0D6W5_9ZZZZ</name>
<dbReference type="AlphaFoldDB" id="A0A6C0D6W5"/>
<dbReference type="EMBL" id="MN739542">
    <property type="protein sequence ID" value="QHT12213.1"/>
    <property type="molecule type" value="Genomic_DNA"/>
</dbReference>
<proteinExistence type="predicted"/>